<feature type="domain" description="RING-type" evidence="9">
    <location>
        <begin position="21"/>
        <end position="65"/>
    </location>
</feature>
<dbReference type="PROSITE" id="PS00518">
    <property type="entry name" value="ZF_RING_1"/>
    <property type="match status" value="1"/>
</dbReference>
<dbReference type="Pfam" id="PF14634">
    <property type="entry name" value="zf-RING_5"/>
    <property type="match status" value="1"/>
</dbReference>
<evidence type="ECO:0000259" key="9">
    <source>
        <dbReference type="PROSITE" id="PS50089"/>
    </source>
</evidence>
<name>A0A3B4ACH5_9GOBI</name>
<dbReference type="PROSITE" id="PS51125">
    <property type="entry name" value="NHL"/>
    <property type="match status" value="1"/>
</dbReference>
<dbReference type="CDD" id="cd14961">
    <property type="entry name" value="NHL_TRIM32_like"/>
    <property type="match status" value="1"/>
</dbReference>
<keyword evidence="11" id="KW-1185">Reference proteome</keyword>
<dbReference type="GO" id="GO:0043161">
    <property type="term" value="P:proteasome-mediated ubiquitin-dependent protein catabolic process"/>
    <property type="evidence" value="ECO:0007669"/>
    <property type="project" value="TreeGrafter"/>
</dbReference>
<dbReference type="Ensembl" id="ENSPMGT00000015756.1">
    <property type="protein sequence ID" value="ENSPMGP00000014777.1"/>
    <property type="gene ID" value="ENSPMGG00000012116.1"/>
</dbReference>
<dbReference type="EC" id="2.3.2.27" evidence="2"/>
<reference evidence="10" key="2">
    <citation type="submission" date="2025-09" db="UniProtKB">
        <authorList>
            <consortium name="Ensembl"/>
        </authorList>
    </citation>
    <scope>IDENTIFICATION</scope>
</reference>
<dbReference type="SUPFAM" id="SSF57850">
    <property type="entry name" value="RING/U-box"/>
    <property type="match status" value="1"/>
</dbReference>
<dbReference type="PANTHER" id="PTHR24104:SF47">
    <property type="entry name" value="E3 UBIQUITIN-PROTEIN LIGASE NHLRC1"/>
    <property type="match status" value="1"/>
</dbReference>
<dbReference type="InterPro" id="IPR001258">
    <property type="entry name" value="NHL_repeat"/>
</dbReference>
<dbReference type="GO" id="GO:0008270">
    <property type="term" value="F:zinc ion binding"/>
    <property type="evidence" value="ECO:0007669"/>
    <property type="project" value="UniProtKB-KW"/>
</dbReference>
<evidence type="ECO:0000256" key="7">
    <source>
        <dbReference type="PROSITE-ProRule" id="PRU00175"/>
    </source>
</evidence>
<dbReference type="InterPro" id="IPR001841">
    <property type="entry name" value="Znf_RING"/>
</dbReference>
<evidence type="ECO:0000256" key="1">
    <source>
        <dbReference type="ARBA" id="ARBA00000900"/>
    </source>
</evidence>
<dbReference type="SMART" id="SM00184">
    <property type="entry name" value="RING"/>
    <property type="match status" value="1"/>
</dbReference>
<dbReference type="InterPro" id="IPR011042">
    <property type="entry name" value="6-blade_b-propeller_TolB-like"/>
</dbReference>
<dbReference type="SUPFAM" id="SSF101898">
    <property type="entry name" value="NHL repeat"/>
    <property type="match status" value="1"/>
</dbReference>
<dbReference type="Gene3D" id="2.120.10.30">
    <property type="entry name" value="TolB, C-terminal domain"/>
    <property type="match status" value="1"/>
</dbReference>
<evidence type="ECO:0000256" key="8">
    <source>
        <dbReference type="PROSITE-ProRule" id="PRU00504"/>
    </source>
</evidence>
<proteinExistence type="predicted"/>
<keyword evidence="4" id="KW-0677">Repeat</keyword>
<dbReference type="STRING" id="409849.ENSPMGP00000014777"/>
<accession>A0A3B4ACH5</accession>
<dbReference type="PANTHER" id="PTHR24104">
    <property type="entry name" value="E3 UBIQUITIN-PROTEIN LIGASE NHLRC1-RELATED"/>
    <property type="match status" value="1"/>
</dbReference>
<dbReference type="AlphaFoldDB" id="A0A3B4ACH5"/>
<comment type="catalytic activity">
    <reaction evidence="1">
        <text>S-ubiquitinyl-[E2 ubiquitin-conjugating enzyme]-L-cysteine + [acceptor protein]-L-lysine = [E2 ubiquitin-conjugating enzyme]-L-cysteine + N(6)-ubiquitinyl-[acceptor protein]-L-lysine.</text>
        <dbReference type="EC" id="2.3.2.27"/>
    </reaction>
</comment>
<dbReference type="CDD" id="cd16516">
    <property type="entry name" value="RING-HC_malin"/>
    <property type="match status" value="1"/>
</dbReference>
<keyword evidence="3" id="KW-0479">Metal-binding</keyword>
<evidence type="ECO:0000256" key="5">
    <source>
        <dbReference type="ARBA" id="ARBA00022771"/>
    </source>
</evidence>
<organism evidence="10 11">
    <name type="scientific">Periophthalmus magnuspinnatus</name>
    <dbReference type="NCBI Taxonomy" id="409849"/>
    <lineage>
        <taxon>Eukaryota</taxon>
        <taxon>Metazoa</taxon>
        <taxon>Chordata</taxon>
        <taxon>Craniata</taxon>
        <taxon>Vertebrata</taxon>
        <taxon>Euteleostomi</taxon>
        <taxon>Actinopterygii</taxon>
        <taxon>Neopterygii</taxon>
        <taxon>Teleostei</taxon>
        <taxon>Neoteleostei</taxon>
        <taxon>Acanthomorphata</taxon>
        <taxon>Gobiaria</taxon>
        <taxon>Gobiiformes</taxon>
        <taxon>Gobioidei</taxon>
        <taxon>Gobiidae</taxon>
        <taxon>Oxudercinae</taxon>
        <taxon>Periophthalmus</taxon>
    </lineage>
</organism>
<reference evidence="10" key="1">
    <citation type="submission" date="2025-08" db="UniProtKB">
        <authorList>
            <consortium name="Ensembl"/>
        </authorList>
    </citation>
    <scope>IDENTIFICATION</scope>
</reference>
<dbReference type="Proteomes" id="UP000261520">
    <property type="component" value="Unplaced"/>
</dbReference>
<evidence type="ECO:0000256" key="3">
    <source>
        <dbReference type="ARBA" id="ARBA00022723"/>
    </source>
</evidence>
<dbReference type="InterPro" id="IPR013083">
    <property type="entry name" value="Znf_RING/FYVE/PHD"/>
</dbReference>
<dbReference type="InterPro" id="IPR050952">
    <property type="entry name" value="TRIM-NHL_E3_ligases"/>
</dbReference>
<keyword evidence="5 7" id="KW-0863">Zinc-finger</keyword>
<evidence type="ECO:0000313" key="11">
    <source>
        <dbReference type="Proteomes" id="UP000261520"/>
    </source>
</evidence>
<dbReference type="PROSITE" id="PS50089">
    <property type="entry name" value="ZF_RING_2"/>
    <property type="match status" value="1"/>
</dbReference>
<feature type="repeat" description="NHL" evidence="8">
    <location>
        <begin position="158"/>
        <end position="201"/>
    </location>
</feature>
<protein>
    <recommendedName>
        <fullName evidence="2">RING-type E3 ubiquitin transferase</fullName>
        <ecNumber evidence="2">2.3.2.27</ecNumber>
    </recommendedName>
</protein>
<keyword evidence="6" id="KW-0862">Zinc</keyword>
<dbReference type="InterPro" id="IPR017907">
    <property type="entry name" value="Znf_RING_CS"/>
</dbReference>
<evidence type="ECO:0000256" key="2">
    <source>
        <dbReference type="ARBA" id="ARBA00012483"/>
    </source>
</evidence>
<dbReference type="GO" id="GO:0000209">
    <property type="term" value="P:protein polyubiquitination"/>
    <property type="evidence" value="ECO:0007669"/>
    <property type="project" value="TreeGrafter"/>
</dbReference>
<evidence type="ECO:0000256" key="6">
    <source>
        <dbReference type="ARBA" id="ARBA00022833"/>
    </source>
</evidence>
<evidence type="ECO:0000313" key="10">
    <source>
        <dbReference type="Ensembl" id="ENSPMGP00000014777.1"/>
    </source>
</evidence>
<sequence>MLLKGPLLHSLNHSILNLLECKVCFKDFNQDYKPRHLLCGHVLCQECVLALAHPVLRKLECPFCRQLCTVDHTSNCQVLSDLQEMLLLHESRCALPPYNTEKSLSLETKLGSMSAVLGGWGTLINPVGLDVLGSLETIVIVHDGTHRVVVLSSKGKILNRFGSRGRDTWNIIYPLDVAVCPMGHVVITDGGDRAVKIYTSRGTHIITIKASFQLPWGVDTDSGGNIIVSDTMAGSLFQIKVDYCNSVDFECHTAVTNLENPKAVACVAVNGNIATVEHLKSNQHTRLKVFTNDFHIVYQNDSSSIRLQYDVCIHLSAVTFDPNGDVIVVDNSHGTIWSLGKPWHGSVPVPLVSANLIRPVALKFMNNKLIILDSGDHTVKIYNAASETGSTSQ</sequence>
<dbReference type="GO" id="GO:0061630">
    <property type="term" value="F:ubiquitin protein ligase activity"/>
    <property type="evidence" value="ECO:0007669"/>
    <property type="project" value="UniProtKB-EC"/>
</dbReference>
<evidence type="ECO:0000256" key="4">
    <source>
        <dbReference type="ARBA" id="ARBA00022737"/>
    </source>
</evidence>
<dbReference type="Gene3D" id="3.30.40.10">
    <property type="entry name" value="Zinc/RING finger domain, C3HC4 (zinc finger)"/>
    <property type="match status" value="1"/>
</dbReference>